<dbReference type="AlphaFoldDB" id="Q0WLB9"/>
<dbReference type="EMBL" id="AK230286">
    <property type="protein sequence ID" value="BAF02088.1"/>
    <property type="molecule type" value="mRNA"/>
</dbReference>
<protein>
    <submittedName>
        <fullName evidence="2">Uncharacterized protein</fullName>
    </submittedName>
</protein>
<reference evidence="2" key="1">
    <citation type="submission" date="2006-07" db="EMBL/GenBank/DDBJ databases">
        <title>Large-scale analysis of RIKEN Arabidopsis full-length (RAFL) cDNAs.</title>
        <authorList>
            <person name="Totoki Y."/>
            <person name="Seki M."/>
            <person name="Ishida J."/>
            <person name="Nakajima M."/>
            <person name="Enju A."/>
            <person name="Morosawa T."/>
            <person name="Kamiya A."/>
            <person name="Narusaka M."/>
            <person name="Shin-i T."/>
            <person name="Nakagawa M."/>
            <person name="Sakamoto N."/>
            <person name="Oishi K."/>
            <person name="Kohara Y."/>
            <person name="Kobayashi M."/>
            <person name="Toyoda A."/>
            <person name="Sakaki Y."/>
            <person name="Sakurai T."/>
            <person name="Iida K."/>
            <person name="Akiyama K."/>
            <person name="Satou M."/>
            <person name="Toyoda T."/>
            <person name="Konagaya A."/>
            <person name="Carninci P."/>
            <person name="Kawai J."/>
            <person name="Hayashizaki Y."/>
            <person name="Shinozaki K."/>
        </authorList>
    </citation>
    <scope>NUCLEOTIDE SEQUENCE</scope>
</reference>
<accession>Q0WLB9</accession>
<sequence>MVSITINSTSKIFCYNWSTTFHCMFQAFHHQNTSSFTHNKPISCFIPRPGSSLRVIISLGQCPTSNKTSQPNRNNSSLSPTSNHHISFTTTNVIRSSVKAVIRSSTSS</sequence>
<proteinExistence type="evidence at transcript level"/>
<name>Q0WLB9_ARATH</name>
<evidence type="ECO:0000256" key="1">
    <source>
        <dbReference type="SAM" id="MobiDB-lite"/>
    </source>
</evidence>
<feature type="region of interest" description="Disordered" evidence="1">
    <location>
        <begin position="63"/>
        <end position="85"/>
    </location>
</feature>
<evidence type="ECO:0000313" key="2">
    <source>
        <dbReference type="EMBL" id="BAF02088.1"/>
    </source>
</evidence>
<organism evidence="2">
    <name type="scientific">Arabidopsis thaliana</name>
    <name type="common">Mouse-ear cress</name>
    <dbReference type="NCBI Taxonomy" id="3702"/>
    <lineage>
        <taxon>Eukaryota</taxon>
        <taxon>Viridiplantae</taxon>
        <taxon>Streptophyta</taxon>
        <taxon>Embryophyta</taxon>
        <taxon>Tracheophyta</taxon>
        <taxon>Spermatophyta</taxon>
        <taxon>Magnoliopsida</taxon>
        <taxon>eudicotyledons</taxon>
        <taxon>Gunneridae</taxon>
        <taxon>Pentapetalae</taxon>
        <taxon>rosids</taxon>
        <taxon>malvids</taxon>
        <taxon>Brassicales</taxon>
        <taxon>Brassicaceae</taxon>
        <taxon>Camelineae</taxon>
        <taxon>Arabidopsis</taxon>
    </lineage>
</organism>